<dbReference type="Proteomes" id="UP000269289">
    <property type="component" value="Unassembled WGS sequence"/>
</dbReference>
<sequence length="283" mass="31647">MSLGDDPAIVRLGALPWGSRRLRRLGEAICAGEAPPADCPRYADVMLWYDDLAAAVQSVLRALDWTSLLHDRPPPELTSRAKTVDTLREKLVRKPDHPLGSIQDVAGVRFECEMTLEEQDVVVQAITEGFDHPPTVVHDLRTHPVHGYRAVHVWLRLPQGRVEIQVRTHIQSAWANAYEAAADVLGRGIRYGEPARHDAPWVEGLVHGLQQISLRRGADLERLRQEHATRVLDLGMDDPYRAAVVSAADRADLVARQARIAADEEEFLDALHDVEDLMRKAHP</sequence>
<dbReference type="PANTHER" id="PTHR47837:SF1">
    <property type="entry name" value="GTP PYROPHOSPHOKINASE YJBM"/>
    <property type="match status" value="1"/>
</dbReference>
<feature type="domain" description="RelA/SpoT" evidence="1">
    <location>
        <begin position="79"/>
        <end position="189"/>
    </location>
</feature>
<dbReference type="OrthoDB" id="9789634at2"/>
<dbReference type="SMART" id="SM00954">
    <property type="entry name" value="RelA_SpoT"/>
    <property type="match status" value="1"/>
</dbReference>
<protein>
    <recommendedName>
        <fullName evidence="1">RelA/SpoT domain-containing protein</fullName>
    </recommendedName>
</protein>
<evidence type="ECO:0000313" key="3">
    <source>
        <dbReference type="Proteomes" id="UP000269289"/>
    </source>
</evidence>
<accession>A0A3M2IYQ3</accession>
<keyword evidence="3" id="KW-1185">Reference proteome</keyword>
<dbReference type="Pfam" id="PF04607">
    <property type="entry name" value="RelA_SpoT"/>
    <property type="match status" value="1"/>
</dbReference>
<dbReference type="GO" id="GO:0015969">
    <property type="term" value="P:guanosine tetraphosphate metabolic process"/>
    <property type="evidence" value="ECO:0007669"/>
    <property type="project" value="InterPro"/>
</dbReference>
<gene>
    <name evidence="2" type="ORF">EBM89_14180</name>
</gene>
<reference evidence="2 3" key="1">
    <citation type="submission" date="2018-10" db="EMBL/GenBank/DDBJ databases">
        <title>Isolation, diversity and antifungal activity of actinobacteria from wheat.</title>
        <authorList>
            <person name="Han C."/>
        </authorList>
    </citation>
    <scope>NUCLEOTIDE SEQUENCE [LARGE SCALE GENOMIC DNA]</scope>
    <source>
        <strain evidence="2 3">NEAU-YY56</strain>
    </source>
</reference>
<dbReference type="CDD" id="cd05399">
    <property type="entry name" value="NT_Rel-Spo_like"/>
    <property type="match status" value="1"/>
</dbReference>
<dbReference type="InterPro" id="IPR052366">
    <property type="entry name" value="GTP_Pyrophosphokinase"/>
</dbReference>
<name>A0A3M2IYQ3_9CELL</name>
<dbReference type="EMBL" id="RFFI01000083">
    <property type="protein sequence ID" value="RMI07002.1"/>
    <property type="molecule type" value="Genomic_DNA"/>
</dbReference>
<evidence type="ECO:0000259" key="1">
    <source>
        <dbReference type="SMART" id="SM00954"/>
    </source>
</evidence>
<dbReference type="InterPro" id="IPR007685">
    <property type="entry name" value="RelA_SpoT"/>
</dbReference>
<dbReference type="RefSeq" id="WP_122150068.1">
    <property type="nucleotide sequence ID" value="NZ_RFFI01000083.1"/>
</dbReference>
<comment type="caution">
    <text evidence="2">The sequence shown here is derived from an EMBL/GenBank/DDBJ whole genome shotgun (WGS) entry which is preliminary data.</text>
</comment>
<dbReference type="AlphaFoldDB" id="A0A3M2IYQ3"/>
<dbReference type="SUPFAM" id="SSF81301">
    <property type="entry name" value="Nucleotidyltransferase"/>
    <property type="match status" value="1"/>
</dbReference>
<evidence type="ECO:0000313" key="2">
    <source>
        <dbReference type="EMBL" id="RMI07002.1"/>
    </source>
</evidence>
<dbReference type="PANTHER" id="PTHR47837">
    <property type="entry name" value="GTP PYROPHOSPHOKINASE YJBM"/>
    <property type="match status" value="1"/>
</dbReference>
<dbReference type="Gene3D" id="3.30.460.10">
    <property type="entry name" value="Beta Polymerase, domain 2"/>
    <property type="match status" value="1"/>
</dbReference>
<proteinExistence type="predicted"/>
<organism evidence="2 3">
    <name type="scientific">Cellulomonas triticagri</name>
    <dbReference type="NCBI Taxonomy" id="2483352"/>
    <lineage>
        <taxon>Bacteria</taxon>
        <taxon>Bacillati</taxon>
        <taxon>Actinomycetota</taxon>
        <taxon>Actinomycetes</taxon>
        <taxon>Micrococcales</taxon>
        <taxon>Cellulomonadaceae</taxon>
        <taxon>Cellulomonas</taxon>
    </lineage>
</organism>
<dbReference type="InterPro" id="IPR043519">
    <property type="entry name" value="NT_sf"/>
</dbReference>